<keyword evidence="10" id="KW-1185">Reference proteome</keyword>
<dbReference type="InterPro" id="IPR026030">
    <property type="entry name" value="Pur-cyt_permease_Fcy2/21/22"/>
</dbReference>
<sequence>MAHIDSAADARDRGYRDAIAKVEPYGVDHIPDAERHGRPSSQFFTWFGGNLTLPLLLLGFWPIYFGLSLPQALLAIAVGTAAGALLMGVLAAMGTRLGLPQQVQARGALGYYGNYPSVAIVNVFAAVGWAVVNTIIGAEALKELLPVPFWAGIVAISVGQGLLVVFGYNMIHFVNRIGSALLGVLFLAITIVALTKAHWTVHADPHASFYVGVAGGWITSAGYFFSFLLAWAPFASDYSRYLPADTPGRRVRLNTAAGNFCAIFWLGAIGALVASAAGKAGVIESVKHLTGGFAPLAMLTIVVSTFPVNGLNLYGGAISLLTLRVPVSRKVAAIVATILTMVLSLWLSGDIYARFHDFLVASGYLIAPWVAIVFLDYFLADRVNRINELYDRSRTVEWGFLAWLIGCAASLPFWVSNVWTGPVAHAHAGLGDISYYVGAAVAAVVYLLTYRLSPLSGYLHGRRSSAVQPAQTGVADSGTSSVQAG</sequence>
<keyword evidence="6 7" id="KW-0472">Membrane</keyword>
<feature type="transmembrane region" description="Helical" evidence="8">
    <location>
        <begin position="43"/>
        <end position="65"/>
    </location>
</feature>
<protein>
    <submittedName>
        <fullName evidence="9">Cytosine permease</fullName>
    </submittedName>
</protein>
<feature type="transmembrane region" description="Helical" evidence="8">
    <location>
        <begin position="115"/>
        <end position="136"/>
    </location>
</feature>
<evidence type="ECO:0000313" key="10">
    <source>
        <dbReference type="Proteomes" id="UP001501442"/>
    </source>
</evidence>
<dbReference type="PANTHER" id="PTHR31806">
    <property type="entry name" value="PURINE-CYTOSINE PERMEASE FCY2-RELATED"/>
    <property type="match status" value="1"/>
</dbReference>
<feature type="transmembrane region" description="Helical" evidence="8">
    <location>
        <begin position="180"/>
        <end position="201"/>
    </location>
</feature>
<comment type="subcellular location">
    <subcellularLocation>
        <location evidence="1">Membrane</location>
        <topology evidence="1">Multi-pass membrane protein</topology>
    </subcellularLocation>
</comment>
<feature type="transmembrane region" description="Helical" evidence="8">
    <location>
        <begin position="293"/>
        <end position="315"/>
    </location>
</feature>
<feature type="transmembrane region" description="Helical" evidence="8">
    <location>
        <begin position="253"/>
        <end position="273"/>
    </location>
</feature>
<proteinExistence type="inferred from homology"/>
<dbReference type="Pfam" id="PF02133">
    <property type="entry name" value="Transp_cyt_pur"/>
    <property type="match status" value="1"/>
</dbReference>
<feature type="transmembrane region" description="Helical" evidence="8">
    <location>
        <begin position="359"/>
        <end position="379"/>
    </location>
</feature>
<evidence type="ECO:0000256" key="8">
    <source>
        <dbReference type="SAM" id="Phobius"/>
    </source>
</evidence>
<feature type="transmembrane region" description="Helical" evidence="8">
    <location>
        <begin position="327"/>
        <end position="347"/>
    </location>
</feature>
<dbReference type="PANTHER" id="PTHR31806:SF1">
    <property type="entry name" value="PURINE-CYTOSINE PERMEASE FCY2-RELATED"/>
    <property type="match status" value="1"/>
</dbReference>
<evidence type="ECO:0000256" key="5">
    <source>
        <dbReference type="ARBA" id="ARBA00022989"/>
    </source>
</evidence>
<dbReference type="RefSeq" id="WP_345430314.1">
    <property type="nucleotide sequence ID" value="NZ_BAABHK010000002.1"/>
</dbReference>
<feature type="transmembrane region" description="Helical" evidence="8">
    <location>
        <begin position="400"/>
        <end position="421"/>
    </location>
</feature>
<keyword evidence="5 8" id="KW-1133">Transmembrane helix</keyword>
<evidence type="ECO:0000256" key="4">
    <source>
        <dbReference type="ARBA" id="ARBA00022692"/>
    </source>
</evidence>
<keyword evidence="4 8" id="KW-0812">Transmembrane</keyword>
<feature type="transmembrane region" description="Helical" evidence="8">
    <location>
        <begin position="433"/>
        <end position="453"/>
    </location>
</feature>
<dbReference type="Gene3D" id="1.10.4160.10">
    <property type="entry name" value="Hydantoin permease"/>
    <property type="match status" value="1"/>
</dbReference>
<comment type="caution">
    <text evidence="9">The sequence shown here is derived from an EMBL/GenBank/DDBJ whole genome shotgun (WGS) entry which is preliminary data.</text>
</comment>
<dbReference type="InterPro" id="IPR001248">
    <property type="entry name" value="Pur-cyt_permease"/>
</dbReference>
<evidence type="ECO:0000256" key="6">
    <source>
        <dbReference type="ARBA" id="ARBA00023136"/>
    </source>
</evidence>
<feature type="transmembrane region" description="Helical" evidence="8">
    <location>
        <begin position="148"/>
        <end position="168"/>
    </location>
</feature>
<comment type="similarity">
    <text evidence="2 7">Belongs to the purine-cytosine permease (2.A.39) family.</text>
</comment>
<organism evidence="9 10">
    <name type="scientific">Actinoallomurus vinaceus</name>
    <dbReference type="NCBI Taxonomy" id="1080074"/>
    <lineage>
        <taxon>Bacteria</taxon>
        <taxon>Bacillati</taxon>
        <taxon>Actinomycetota</taxon>
        <taxon>Actinomycetes</taxon>
        <taxon>Streptosporangiales</taxon>
        <taxon>Thermomonosporaceae</taxon>
        <taxon>Actinoallomurus</taxon>
    </lineage>
</organism>
<dbReference type="PIRSF" id="PIRSF002744">
    <property type="entry name" value="Pur-cyt_permease"/>
    <property type="match status" value="1"/>
</dbReference>
<dbReference type="Proteomes" id="UP001501442">
    <property type="component" value="Unassembled WGS sequence"/>
</dbReference>
<keyword evidence="3 7" id="KW-0813">Transport</keyword>
<name>A0ABP8U6A4_9ACTN</name>
<feature type="transmembrane region" description="Helical" evidence="8">
    <location>
        <begin position="71"/>
        <end position="94"/>
    </location>
</feature>
<evidence type="ECO:0000256" key="1">
    <source>
        <dbReference type="ARBA" id="ARBA00004141"/>
    </source>
</evidence>
<evidence type="ECO:0000256" key="2">
    <source>
        <dbReference type="ARBA" id="ARBA00008974"/>
    </source>
</evidence>
<gene>
    <name evidence="9" type="ORF">GCM10023196_019350</name>
</gene>
<accession>A0ABP8U6A4</accession>
<evidence type="ECO:0000313" key="9">
    <source>
        <dbReference type="EMBL" id="GAA4623382.1"/>
    </source>
</evidence>
<reference evidence="10" key="1">
    <citation type="journal article" date="2019" name="Int. J. Syst. Evol. Microbiol.">
        <title>The Global Catalogue of Microorganisms (GCM) 10K type strain sequencing project: providing services to taxonomists for standard genome sequencing and annotation.</title>
        <authorList>
            <consortium name="The Broad Institute Genomics Platform"/>
            <consortium name="The Broad Institute Genome Sequencing Center for Infectious Disease"/>
            <person name="Wu L."/>
            <person name="Ma J."/>
        </authorList>
    </citation>
    <scope>NUCLEOTIDE SEQUENCE [LARGE SCALE GENOMIC DNA]</scope>
    <source>
        <strain evidence="10">JCM 17939</strain>
    </source>
</reference>
<evidence type="ECO:0000256" key="3">
    <source>
        <dbReference type="ARBA" id="ARBA00022448"/>
    </source>
</evidence>
<feature type="transmembrane region" description="Helical" evidence="8">
    <location>
        <begin position="207"/>
        <end position="232"/>
    </location>
</feature>
<evidence type="ECO:0000256" key="7">
    <source>
        <dbReference type="PIRNR" id="PIRNR002744"/>
    </source>
</evidence>
<dbReference type="EMBL" id="BAABHK010000002">
    <property type="protein sequence ID" value="GAA4623382.1"/>
    <property type="molecule type" value="Genomic_DNA"/>
</dbReference>